<reference evidence="1 2" key="1">
    <citation type="submission" date="2023-08" db="EMBL/GenBank/DDBJ databases">
        <title>Black Yeasts Isolated from many extreme environments.</title>
        <authorList>
            <person name="Coleine C."/>
            <person name="Stajich J.E."/>
            <person name="Selbmann L."/>
        </authorList>
    </citation>
    <scope>NUCLEOTIDE SEQUENCE [LARGE SCALE GENOMIC DNA]</scope>
    <source>
        <strain evidence="1 2">CCFEE 5910</strain>
    </source>
</reference>
<dbReference type="EMBL" id="JAVRRJ010000015">
    <property type="protein sequence ID" value="KAK5080368.1"/>
    <property type="molecule type" value="Genomic_DNA"/>
</dbReference>
<accession>A0AAN7SMR6</accession>
<organism evidence="1 2">
    <name type="scientific">Lithohypha guttulata</name>
    <dbReference type="NCBI Taxonomy" id="1690604"/>
    <lineage>
        <taxon>Eukaryota</taxon>
        <taxon>Fungi</taxon>
        <taxon>Dikarya</taxon>
        <taxon>Ascomycota</taxon>
        <taxon>Pezizomycotina</taxon>
        <taxon>Eurotiomycetes</taxon>
        <taxon>Chaetothyriomycetidae</taxon>
        <taxon>Chaetothyriales</taxon>
        <taxon>Trichomeriaceae</taxon>
        <taxon>Lithohypha</taxon>
    </lineage>
</organism>
<dbReference type="Proteomes" id="UP001309876">
    <property type="component" value="Unassembled WGS sequence"/>
</dbReference>
<sequence>MSASSNRDLVTSQMTRGERLKSLEDFVRQKEMVRPDQDGTLPHSIGGMNRLVFGGPLPGTEYDDRFLPPPMYEDVYGEGPKGSQKKPGLVKKLLNKARGKNDAIKATTGA</sequence>
<dbReference type="AlphaFoldDB" id="A0AAN7SMR6"/>
<name>A0AAN7SMR6_9EURO</name>
<evidence type="ECO:0000313" key="1">
    <source>
        <dbReference type="EMBL" id="KAK5080368.1"/>
    </source>
</evidence>
<comment type="caution">
    <text evidence="1">The sequence shown here is derived from an EMBL/GenBank/DDBJ whole genome shotgun (WGS) entry which is preliminary data.</text>
</comment>
<keyword evidence="2" id="KW-1185">Reference proteome</keyword>
<proteinExistence type="predicted"/>
<protein>
    <submittedName>
        <fullName evidence="1">Uncharacterized protein</fullName>
    </submittedName>
</protein>
<gene>
    <name evidence="1" type="ORF">LTR05_008615</name>
</gene>
<evidence type="ECO:0000313" key="2">
    <source>
        <dbReference type="Proteomes" id="UP001309876"/>
    </source>
</evidence>